<evidence type="ECO:0000313" key="1">
    <source>
        <dbReference type="EMBL" id="KAI0067240.1"/>
    </source>
</evidence>
<comment type="caution">
    <text evidence="1">The sequence shown here is derived from an EMBL/GenBank/DDBJ whole genome shotgun (WGS) entry which is preliminary data.</text>
</comment>
<sequence length="942" mass="102367">MSTDAPQTPSEPVHGLDYPSNFLSSLPVLLPRPAPHSPIRALTAAQFSAIHHAYTIAHAPDAVLFPFLHGLEGDNEAQNSFFSAGKGSRVVPPRFRGLIWVCEDDDDCEPEYEEETDDDVEFDDAESDQDADDTFAMDIDDDSAAHMHPVAHRPAPPPIHTTALSPQDSIQPPVFHTASSAIPTPASSHERSPSSSSSSSAASSLDSSGTPSTPATSLASPSPSTSPLCLPLVPSPPPILSHTPLLTSTFKPRELLQVGKHGASEFVPPRVPDGISLRNFGIQVPIYATISDIVVYSRKGATRAAFALAERFKQAIEAKAAQRNGVGVQYNVFVLSAGASDVRKEMAHMLSRVQDEPAHLGEYHGHYGQTGAHTDGTDAHVAREAAVPILKANTVNFAQREKEEMRDLTRASEILSYIPPHHRSTSPPPSDPHDTVHPWTAELGQIFLGNASDVPLAPPADTQPPTDPLSSAYNSPADGFGYDVCIECHDRAPAPSVVHLRAAEEHLLELERMWLRRGEPGPRPPPHAAAVIHLPFPSSLPLSPTILSSIIPFIEFVERIVRPAPVGMGPRRSGVHARPAKVLIYSADGYTESSVLALCLLMAMRGTSLPEAYLELQVAKKRSFFVYQSDIGLLKRVEGRLSRDHRSTHPTSHPIHNTSNFFSHQAAITIPPKTAPQSALSASYEDPPAVVPSQMAHRRPRASTSPFLPSLVDDHQVWFDDPRFDGSFPSRVLPFLYLGNLNHATNAYMLHALGITHVVSVGECALVPPPESAASATFAASASCAFVPGKGPGRQGSLFIEEREGRIKVLDIKGVCDDGIDTLEPQLEPICDWIDKAREQGGRVLVHCRVGVSRSATVTIAYVMKHLALPLVDAYLIVRSRRLSVLIQPNMRLLYNLCGWEVKLAKERAGGDEARLRGELARCLNWPYLAREVHLLNEKYLH</sequence>
<reference evidence="1" key="2">
    <citation type="journal article" date="2022" name="New Phytol.">
        <title>Evolutionary transition to the ectomycorrhizal habit in the genomes of a hyperdiverse lineage of mushroom-forming fungi.</title>
        <authorList>
            <person name="Looney B."/>
            <person name="Miyauchi S."/>
            <person name="Morin E."/>
            <person name="Drula E."/>
            <person name="Courty P.E."/>
            <person name="Kohler A."/>
            <person name="Kuo A."/>
            <person name="LaButti K."/>
            <person name="Pangilinan J."/>
            <person name="Lipzen A."/>
            <person name="Riley R."/>
            <person name="Andreopoulos W."/>
            <person name="He G."/>
            <person name="Johnson J."/>
            <person name="Nolan M."/>
            <person name="Tritt A."/>
            <person name="Barry K.W."/>
            <person name="Grigoriev I.V."/>
            <person name="Nagy L.G."/>
            <person name="Hibbett D."/>
            <person name="Henrissat B."/>
            <person name="Matheny P.B."/>
            <person name="Labbe J."/>
            <person name="Martin F.M."/>
        </authorList>
    </citation>
    <scope>NUCLEOTIDE SEQUENCE</scope>
    <source>
        <strain evidence="1">HHB10654</strain>
    </source>
</reference>
<organism evidence="1 2">
    <name type="scientific">Artomyces pyxidatus</name>
    <dbReference type="NCBI Taxonomy" id="48021"/>
    <lineage>
        <taxon>Eukaryota</taxon>
        <taxon>Fungi</taxon>
        <taxon>Dikarya</taxon>
        <taxon>Basidiomycota</taxon>
        <taxon>Agaricomycotina</taxon>
        <taxon>Agaricomycetes</taxon>
        <taxon>Russulales</taxon>
        <taxon>Auriscalpiaceae</taxon>
        <taxon>Artomyces</taxon>
    </lineage>
</organism>
<reference evidence="1" key="1">
    <citation type="submission" date="2021-03" db="EMBL/GenBank/DDBJ databases">
        <authorList>
            <consortium name="DOE Joint Genome Institute"/>
            <person name="Ahrendt S."/>
            <person name="Looney B.P."/>
            <person name="Miyauchi S."/>
            <person name="Morin E."/>
            <person name="Drula E."/>
            <person name="Courty P.E."/>
            <person name="Chicoki N."/>
            <person name="Fauchery L."/>
            <person name="Kohler A."/>
            <person name="Kuo A."/>
            <person name="Labutti K."/>
            <person name="Pangilinan J."/>
            <person name="Lipzen A."/>
            <person name="Riley R."/>
            <person name="Andreopoulos W."/>
            <person name="He G."/>
            <person name="Johnson J."/>
            <person name="Barry K.W."/>
            <person name="Grigoriev I.V."/>
            <person name="Nagy L."/>
            <person name="Hibbett D."/>
            <person name="Henrissat B."/>
            <person name="Matheny P.B."/>
            <person name="Labbe J."/>
            <person name="Martin F."/>
        </authorList>
    </citation>
    <scope>NUCLEOTIDE SEQUENCE</scope>
    <source>
        <strain evidence="1">HHB10654</strain>
    </source>
</reference>
<keyword evidence="2" id="KW-1185">Reference proteome</keyword>
<name>A0ACB8TFT3_9AGAM</name>
<protein>
    <submittedName>
        <fullName evidence="1">Uncharacterized protein</fullName>
    </submittedName>
</protein>
<accession>A0ACB8TFT3</accession>
<gene>
    <name evidence="1" type="ORF">BV25DRAFT_1834973</name>
</gene>
<dbReference type="Proteomes" id="UP000814140">
    <property type="component" value="Unassembled WGS sequence"/>
</dbReference>
<dbReference type="EMBL" id="MU277190">
    <property type="protein sequence ID" value="KAI0067240.1"/>
    <property type="molecule type" value="Genomic_DNA"/>
</dbReference>
<proteinExistence type="predicted"/>
<evidence type="ECO:0000313" key="2">
    <source>
        <dbReference type="Proteomes" id="UP000814140"/>
    </source>
</evidence>